<feature type="non-terminal residue" evidence="1">
    <location>
        <position position="1"/>
    </location>
</feature>
<reference evidence="1" key="1">
    <citation type="journal article" date="2014" name="Nat. Genet.">
        <title>Genome and transcriptome of the porcine whipworm Trichuris suis.</title>
        <authorList>
            <person name="Jex A.R."/>
            <person name="Nejsum P."/>
            <person name="Schwarz E.M."/>
            <person name="Hu L."/>
            <person name="Young N.D."/>
            <person name="Hall R.S."/>
            <person name="Korhonen P.K."/>
            <person name="Liao S."/>
            <person name="Thamsborg S."/>
            <person name="Xia J."/>
            <person name="Xu P."/>
            <person name="Wang S."/>
            <person name="Scheerlinck J.P."/>
            <person name="Hofmann A."/>
            <person name="Sternberg P.W."/>
            <person name="Wang J."/>
            <person name="Gasser R.B."/>
        </authorList>
    </citation>
    <scope>NUCLEOTIDE SEQUENCE [LARGE SCALE GENOMIC DNA]</scope>
    <source>
        <strain evidence="1">DCEP-RM93F</strain>
    </source>
</reference>
<gene>
    <name evidence="1" type="ORF">M514_01914</name>
</gene>
<proteinExistence type="predicted"/>
<sequence>LSLSHAGKEVHRVVAIALLPFSKYQLSISNGSPFNRHHSSVKDSASNYEAAASVECITGASQTSKNHPCHLIVTYLFIPVASDHARLIICDCCVTSFRPFLESIFTRFKEIRTVFTGGYFAATMPTVNRRHSSVKNCTSSYDAAASVECIISASESSKGMSSNERKVEYVTHFRPQYENFFQEMCTSVKRNMLFFKGGQPVTNPALLNNDLP</sequence>
<protein>
    <submittedName>
        <fullName evidence="1">Uncharacterized protein</fullName>
    </submittedName>
</protein>
<dbReference type="EMBL" id="KL367598">
    <property type="protein sequence ID" value="KFD62275.1"/>
    <property type="molecule type" value="Genomic_DNA"/>
</dbReference>
<organism evidence="1">
    <name type="scientific">Trichuris suis</name>
    <name type="common">pig whipworm</name>
    <dbReference type="NCBI Taxonomy" id="68888"/>
    <lineage>
        <taxon>Eukaryota</taxon>
        <taxon>Metazoa</taxon>
        <taxon>Ecdysozoa</taxon>
        <taxon>Nematoda</taxon>
        <taxon>Enoplea</taxon>
        <taxon>Dorylaimia</taxon>
        <taxon>Trichinellida</taxon>
        <taxon>Trichuridae</taxon>
        <taxon>Trichuris</taxon>
    </lineage>
</organism>
<dbReference type="AlphaFoldDB" id="A0A085MYH9"/>
<evidence type="ECO:0000313" key="1">
    <source>
        <dbReference type="EMBL" id="KFD62275.1"/>
    </source>
</evidence>
<dbReference type="Proteomes" id="UP000030758">
    <property type="component" value="Unassembled WGS sequence"/>
</dbReference>
<accession>A0A085MYH9</accession>
<name>A0A085MYH9_9BILA</name>